<dbReference type="Proteomes" id="UP001501581">
    <property type="component" value="Unassembled WGS sequence"/>
</dbReference>
<dbReference type="EMBL" id="BAAALG010000009">
    <property type="protein sequence ID" value="GAA1103534.1"/>
    <property type="molecule type" value="Genomic_DNA"/>
</dbReference>
<proteinExistence type="predicted"/>
<comment type="caution">
    <text evidence="1">The sequence shown here is derived from an EMBL/GenBank/DDBJ whole genome shotgun (WGS) entry which is preliminary data.</text>
</comment>
<gene>
    <name evidence="1" type="ORF">GCM10009668_22970</name>
</gene>
<dbReference type="Gene3D" id="3.30.70.2970">
    <property type="entry name" value="Protein of unknown function (DUF541), domain 2"/>
    <property type="match status" value="1"/>
</dbReference>
<reference evidence="2" key="1">
    <citation type="journal article" date="2019" name="Int. J. Syst. Evol. Microbiol.">
        <title>The Global Catalogue of Microorganisms (GCM) 10K type strain sequencing project: providing services to taxonomists for standard genome sequencing and annotation.</title>
        <authorList>
            <consortium name="The Broad Institute Genomics Platform"/>
            <consortium name="The Broad Institute Genome Sequencing Center for Infectious Disease"/>
            <person name="Wu L."/>
            <person name="Ma J."/>
        </authorList>
    </citation>
    <scope>NUCLEOTIDE SEQUENCE [LARGE SCALE GENOMIC DNA]</scope>
    <source>
        <strain evidence="2">JCM 13008</strain>
    </source>
</reference>
<organism evidence="1 2">
    <name type="scientific">Nocardioides dubius</name>
    <dbReference type="NCBI Taxonomy" id="317019"/>
    <lineage>
        <taxon>Bacteria</taxon>
        <taxon>Bacillati</taxon>
        <taxon>Actinomycetota</taxon>
        <taxon>Actinomycetes</taxon>
        <taxon>Propionibacteriales</taxon>
        <taxon>Nocardioidaceae</taxon>
        <taxon>Nocardioides</taxon>
    </lineage>
</organism>
<keyword evidence="2" id="KW-1185">Reference proteome</keyword>
<dbReference type="RefSeq" id="WP_343994486.1">
    <property type="nucleotide sequence ID" value="NZ_BAAALG010000009.1"/>
</dbReference>
<evidence type="ECO:0000313" key="2">
    <source>
        <dbReference type="Proteomes" id="UP001501581"/>
    </source>
</evidence>
<dbReference type="Gene3D" id="3.30.110.170">
    <property type="entry name" value="Protein of unknown function (DUF541), domain 1"/>
    <property type="match status" value="1"/>
</dbReference>
<name>A0ABP4ECW5_9ACTN</name>
<evidence type="ECO:0000313" key="1">
    <source>
        <dbReference type="EMBL" id="GAA1103534.1"/>
    </source>
</evidence>
<accession>A0ABP4ECW5</accession>
<protein>
    <submittedName>
        <fullName evidence="1">SIMPL domain-containing protein</fullName>
    </submittedName>
</protein>
<dbReference type="InterPro" id="IPR007497">
    <property type="entry name" value="SIMPL/DUF541"/>
</dbReference>
<sequence>MAVEFTVQGRFSAFRTPERGTVRATVGLQGPSLGPVYEQVVRSLEKVSQSIAPLHQPDAGPVTWWSTQQVRTWANRPWNNQGKQLPLVHHARVGISVKFSDFAELSRWVGQHVEHTRGFTLDGVDWALTAKRQAELQREVRAAAVQDAVSRAQTYADALGLGPVTPVAIADAGMLSSGIGPTAMPAAAFMRGAAAGSADNELGLLPEDIEVKAEVDARFVS</sequence>
<dbReference type="Pfam" id="PF04402">
    <property type="entry name" value="SIMPL"/>
    <property type="match status" value="1"/>
</dbReference>